<evidence type="ECO:0000259" key="4">
    <source>
        <dbReference type="PROSITE" id="PS50106"/>
    </source>
</evidence>
<feature type="compositionally biased region" description="Polar residues" evidence="1">
    <location>
        <begin position="483"/>
        <end position="492"/>
    </location>
</feature>
<dbReference type="Gene3D" id="2.30.42.10">
    <property type="match status" value="1"/>
</dbReference>
<dbReference type="PANTHER" id="PTHR38909">
    <property type="entry name" value="G PROTEIN GAMMA DOMAIN-CONTAINING PROTEIN"/>
    <property type="match status" value="1"/>
</dbReference>
<feature type="chain" id="PRO_5012170557" description="PDZ domain-containing protein" evidence="3">
    <location>
        <begin position="25"/>
        <end position="917"/>
    </location>
</feature>
<keyword evidence="2" id="KW-0812">Transmembrane</keyword>
<feature type="region of interest" description="Disordered" evidence="1">
    <location>
        <begin position="470"/>
        <end position="492"/>
    </location>
</feature>
<keyword evidence="2" id="KW-1133">Transmembrane helix</keyword>
<feature type="compositionally biased region" description="Polar residues" evidence="1">
    <location>
        <begin position="216"/>
        <end position="230"/>
    </location>
</feature>
<feature type="signal peptide" evidence="3">
    <location>
        <begin position="1"/>
        <end position="24"/>
    </location>
</feature>
<evidence type="ECO:0000256" key="3">
    <source>
        <dbReference type="SAM" id="SignalP"/>
    </source>
</evidence>
<comment type="caution">
    <text evidence="5">The sequence shown here is derived from an EMBL/GenBank/DDBJ whole genome shotgun (WGS) entry which is preliminary data.</text>
</comment>
<feature type="region of interest" description="Disordered" evidence="1">
    <location>
        <begin position="588"/>
        <end position="629"/>
    </location>
</feature>
<name>A0A1Z5K4K5_FISSO</name>
<dbReference type="EMBL" id="BDSP01000156">
    <property type="protein sequence ID" value="GAX21163.1"/>
    <property type="molecule type" value="Genomic_DNA"/>
</dbReference>
<dbReference type="PROSITE" id="PS50106">
    <property type="entry name" value="PDZ"/>
    <property type="match status" value="1"/>
</dbReference>
<feature type="region of interest" description="Disordered" evidence="1">
    <location>
        <begin position="215"/>
        <end position="251"/>
    </location>
</feature>
<feature type="domain" description="PDZ" evidence="4">
    <location>
        <begin position="836"/>
        <end position="898"/>
    </location>
</feature>
<evidence type="ECO:0000313" key="5">
    <source>
        <dbReference type="EMBL" id="GAX21163.1"/>
    </source>
</evidence>
<evidence type="ECO:0000256" key="2">
    <source>
        <dbReference type="SAM" id="Phobius"/>
    </source>
</evidence>
<organism evidence="5 6">
    <name type="scientific">Fistulifera solaris</name>
    <name type="common">Oleaginous diatom</name>
    <dbReference type="NCBI Taxonomy" id="1519565"/>
    <lineage>
        <taxon>Eukaryota</taxon>
        <taxon>Sar</taxon>
        <taxon>Stramenopiles</taxon>
        <taxon>Ochrophyta</taxon>
        <taxon>Bacillariophyta</taxon>
        <taxon>Bacillariophyceae</taxon>
        <taxon>Bacillariophycidae</taxon>
        <taxon>Naviculales</taxon>
        <taxon>Naviculaceae</taxon>
        <taxon>Fistulifera</taxon>
    </lineage>
</organism>
<dbReference type="InterPro" id="IPR001478">
    <property type="entry name" value="PDZ"/>
</dbReference>
<keyword evidence="3" id="KW-0732">Signal</keyword>
<accession>A0A1Z5K4K5</accession>
<dbReference type="OrthoDB" id="49604at2759"/>
<reference evidence="5 6" key="1">
    <citation type="journal article" date="2015" name="Plant Cell">
        <title>Oil accumulation by the oleaginous diatom Fistulifera solaris as revealed by the genome and transcriptome.</title>
        <authorList>
            <person name="Tanaka T."/>
            <person name="Maeda Y."/>
            <person name="Veluchamy A."/>
            <person name="Tanaka M."/>
            <person name="Abida H."/>
            <person name="Marechal E."/>
            <person name="Bowler C."/>
            <person name="Muto M."/>
            <person name="Sunaga Y."/>
            <person name="Tanaka M."/>
            <person name="Yoshino T."/>
            <person name="Taniguchi T."/>
            <person name="Fukuda Y."/>
            <person name="Nemoto M."/>
            <person name="Matsumoto M."/>
            <person name="Wong P.S."/>
            <person name="Aburatani S."/>
            <person name="Fujibuchi W."/>
        </authorList>
    </citation>
    <scope>NUCLEOTIDE SEQUENCE [LARGE SCALE GENOMIC DNA]</scope>
    <source>
        <strain evidence="5 6">JPCC DA0580</strain>
    </source>
</reference>
<feature type="transmembrane region" description="Helical" evidence="2">
    <location>
        <begin position="281"/>
        <end position="303"/>
    </location>
</feature>
<feature type="compositionally biased region" description="Polar residues" evidence="1">
    <location>
        <begin position="238"/>
        <end position="250"/>
    </location>
</feature>
<dbReference type="InParanoid" id="A0A1Z5K4K5"/>
<dbReference type="InterPro" id="IPR036034">
    <property type="entry name" value="PDZ_sf"/>
</dbReference>
<keyword evidence="6" id="KW-1185">Reference proteome</keyword>
<evidence type="ECO:0000313" key="6">
    <source>
        <dbReference type="Proteomes" id="UP000198406"/>
    </source>
</evidence>
<dbReference type="SMART" id="SM00228">
    <property type="entry name" value="PDZ"/>
    <property type="match status" value="1"/>
</dbReference>
<gene>
    <name evidence="5" type="ORF">FisN_14Hh373</name>
</gene>
<dbReference type="SUPFAM" id="SSF50156">
    <property type="entry name" value="PDZ domain-like"/>
    <property type="match status" value="1"/>
</dbReference>
<dbReference type="CDD" id="cd00136">
    <property type="entry name" value="PDZ_canonical"/>
    <property type="match status" value="1"/>
</dbReference>
<sequence>MREPQKLFRCLLCIFFSVLKPLEARRLRSRVDRQLESLAPFTVELVVALFYADSTLEEQFVEATRGSLAGDSSSLEAVQHFCKSVNKQATSHQVNVVALPLGVTVDTKISSTFSLDTECSVIRVRRKLPNEDEMKSVVVPGSVILQVTVEQAVYVTSAWKISQEEVSDLVQHGFMRTTGGRARFRSLLVQNPAFNNVVKVELLNERPPIVWEETKASLSPSTRPSSQPSFAPSLLERTPSTNPHLSSNIPSFDIPTPVDFPTFESTETIEKRDEKEKKPHITGIIVGLTALITGLLILGVYLFCIRNGPTATSTVETDQNQIHIHDGNSVQSGTGTAIRITKIVEKSTVDNEWDPGVRVPCDPHDSSLMVSSRPGNENRSAKIYPNLYQSALNMISRKGSVENSDDEEEDLFVGVYNSRPQTIKSKPRNSTFNLASELLRSYRAHERASSLTDIDADTVSYGDLCATNDDSSTVPAEAKSPGVASQNSNPSVGDNIQKAASLIVGRDGNSVPCENAATQEVPLSAPVTSTFIVGSGELHDVNENDHIVETRENSLNVAMEASGYSDIKAIMMREFPNLPRSNSFDLREGLEPLTSPNMSDELKIRLTSKRSVPEGGTATAPRQRQNASDGPLWSVLWEARQMYEEAETTAESLDPASILKPQLASETETSLTVSSDSPRVHASEGILHSAASPTELLVTELKDDITIEKAHHSIQPKSGTDSFNAGILDEIESTGPLIFEDYTDASHASDLMSLQSTGSHNFEKRLSNRSILRSRSADHGIVPRWLDEDLKQYDDDLHVTDSGCDGTDTTSVSFASVSTHSSRLGKRYRVVVTIPSGKLGIVLANRSSGPGTFVSKVRPTSCMRGLLSSGDKLVALNGEDITLMTASEVTSLITSSSEQERTLTVLRKMDRIEKRVV</sequence>
<keyword evidence="2" id="KW-0472">Membrane</keyword>
<dbReference type="Pfam" id="PF00595">
    <property type="entry name" value="PDZ"/>
    <property type="match status" value="1"/>
</dbReference>
<dbReference type="Proteomes" id="UP000198406">
    <property type="component" value="Unassembled WGS sequence"/>
</dbReference>
<protein>
    <recommendedName>
        <fullName evidence="4">PDZ domain-containing protein</fullName>
    </recommendedName>
</protein>
<dbReference type="PANTHER" id="PTHR38909:SF1">
    <property type="entry name" value="G PROTEIN GAMMA DOMAIN-CONTAINING PROTEIN"/>
    <property type="match status" value="1"/>
</dbReference>
<proteinExistence type="predicted"/>
<dbReference type="AlphaFoldDB" id="A0A1Z5K4K5"/>
<evidence type="ECO:0000256" key="1">
    <source>
        <dbReference type="SAM" id="MobiDB-lite"/>
    </source>
</evidence>